<reference evidence="2 3" key="1">
    <citation type="journal article" date="2021" name="Sci. Rep.">
        <title>The genome of the diatom Chaetoceros tenuissimus carries an ancient integrated fragment of an extant virus.</title>
        <authorList>
            <person name="Hongo Y."/>
            <person name="Kimura K."/>
            <person name="Takaki Y."/>
            <person name="Yoshida Y."/>
            <person name="Baba S."/>
            <person name="Kobayashi G."/>
            <person name="Nagasaki K."/>
            <person name="Hano T."/>
            <person name="Tomaru Y."/>
        </authorList>
    </citation>
    <scope>NUCLEOTIDE SEQUENCE [LARGE SCALE GENOMIC DNA]</scope>
    <source>
        <strain evidence="2 3">NIES-3715</strain>
    </source>
</reference>
<name>A0AAD3H848_9STRA</name>
<evidence type="ECO:0008006" key="4">
    <source>
        <dbReference type="Google" id="ProtNLM"/>
    </source>
</evidence>
<gene>
    <name evidence="2" type="ORF">CTEN210_09984</name>
</gene>
<dbReference type="AlphaFoldDB" id="A0AAD3H848"/>
<feature type="chain" id="PRO_5041990329" description="Transmembrane protein" evidence="1">
    <location>
        <begin position="19"/>
        <end position="104"/>
    </location>
</feature>
<dbReference type="Proteomes" id="UP001054902">
    <property type="component" value="Unassembled WGS sequence"/>
</dbReference>
<feature type="signal peptide" evidence="1">
    <location>
        <begin position="1"/>
        <end position="18"/>
    </location>
</feature>
<evidence type="ECO:0000313" key="2">
    <source>
        <dbReference type="EMBL" id="GFH53508.1"/>
    </source>
</evidence>
<accession>A0AAD3H848</accession>
<keyword evidence="3" id="KW-1185">Reference proteome</keyword>
<evidence type="ECO:0000313" key="3">
    <source>
        <dbReference type="Proteomes" id="UP001054902"/>
    </source>
</evidence>
<sequence>MNKVLVFALLALFASSNAFAPSTTRSALARPNSCVFAESDDVKPLEIVGESPSSSSEEEIEKALAEFKQQSQIKAFGILGVAFSSFVYLKLQYDADPSNFLGSH</sequence>
<comment type="caution">
    <text evidence="2">The sequence shown here is derived from an EMBL/GenBank/DDBJ whole genome shotgun (WGS) entry which is preliminary data.</text>
</comment>
<dbReference type="EMBL" id="BLLK01000047">
    <property type="protein sequence ID" value="GFH53508.1"/>
    <property type="molecule type" value="Genomic_DNA"/>
</dbReference>
<protein>
    <recommendedName>
        <fullName evidence="4">Transmembrane protein</fullName>
    </recommendedName>
</protein>
<keyword evidence="1" id="KW-0732">Signal</keyword>
<organism evidence="2 3">
    <name type="scientific">Chaetoceros tenuissimus</name>
    <dbReference type="NCBI Taxonomy" id="426638"/>
    <lineage>
        <taxon>Eukaryota</taxon>
        <taxon>Sar</taxon>
        <taxon>Stramenopiles</taxon>
        <taxon>Ochrophyta</taxon>
        <taxon>Bacillariophyta</taxon>
        <taxon>Coscinodiscophyceae</taxon>
        <taxon>Chaetocerotophycidae</taxon>
        <taxon>Chaetocerotales</taxon>
        <taxon>Chaetocerotaceae</taxon>
        <taxon>Chaetoceros</taxon>
    </lineage>
</organism>
<evidence type="ECO:0000256" key="1">
    <source>
        <dbReference type="SAM" id="SignalP"/>
    </source>
</evidence>
<proteinExistence type="predicted"/>